<dbReference type="InterPro" id="IPR036736">
    <property type="entry name" value="ACP-like_sf"/>
</dbReference>
<dbReference type="EMBL" id="AVFL01000039">
    <property type="protein sequence ID" value="EWY36591.1"/>
    <property type="molecule type" value="Genomic_DNA"/>
</dbReference>
<evidence type="ECO:0000313" key="3">
    <source>
        <dbReference type="Proteomes" id="UP000019486"/>
    </source>
</evidence>
<name>W9GVB2_9PROT</name>
<dbReference type="InterPro" id="IPR009081">
    <property type="entry name" value="PP-bd_ACP"/>
</dbReference>
<accession>W9GVB2</accession>
<dbReference type="SUPFAM" id="SSF47336">
    <property type="entry name" value="ACP-like"/>
    <property type="match status" value="1"/>
</dbReference>
<evidence type="ECO:0000313" key="2">
    <source>
        <dbReference type="EMBL" id="EWY36591.1"/>
    </source>
</evidence>
<sequence length="89" mass="9954">STKEILNQDVMKQDMKQFLVDQLFVDMPVETIRTDMGLASDIGVDSLGFTELMAHLEDKYGVSISQDEFVPDNFRSIDTVIALVVSKLA</sequence>
<comment type="caution">
    <text evidence="2">The sequence shown here is derived from an EMBL/GenBank/DDBJ whole genome shotgun (WGS) entry which is preliminary data.</text>
</comment>
<proteinExistence type="predicted"/>
<dbReference type="Gene3D" id="1.10.1200.10">
    <property type="entry name" value="ACP-like"/>
    <property type="match status" value="1"/>
</dbReference>
<evidence type="ECO:0000259" key="1">
    <source>
        <dbReference type="PROSITE" id="PS50075"/>
    </source>
</evidence>
<keyword evidence="3" id="KW-1185">Reference proteome</keyword>
<dbReference type="RefSeq" id="WP_051513657.1">
    <property type="nucleotide sequence ID" value="NZ_AVFL01000039.1"/>
</dbReference>
<organism evidence="2 3">
    <name type="scientific">Skermanella stibiiresistens SB22</name>
    <dbReference type="NCBI Taxonomy" id="1385369"/>
    <lineage>
        <taxon>Bacteria</taxon>
        <taxon>Pseudomonadati</taxon>
        <taxon>Pseudomonadota</taxon>
        <taxon>Alphaproteobacteria</taxon>
        <taxon>Rhodospirillales</taxon>
        <taxon>Azospirillaceae</taxon>
        <taxon>Skermanella</taxon>
    </lineage>
</organism>
<dbReference type="AlphaFoldDB" id="W9GVB2"/>
<dbReference type="Pfam" id="PF00550">
    <property type="entry name" value="PP-binding"/>
    <property type="match status" value="1"/>
</dbReference>
<protein>
    <recommendedName>
        <fullName evidence="1">Carrier domain-containing protein</fullName>
    </recommendedName>
</protein>
<gene>
    <name evidence="2" type="ORF">N825_09730</name>
</gene>
<feature type="domain" description="Carrier" evidence="1">
    <location>
        <begin position="9"/>
        <end position="88"/>
    </location>
</feature>
<reference evidence="2 3" key="1">
    <citation type="submission" date="2013-08" db="EMBL/GenBank/DDBJ databases">
        <title>The genome sequence of Skermanella stibiiresistens.</title>
        <authorList>
            <person name="Zhu W."/>
            <person name="Wang G."/>
        </authorList>
    </citation>
    <scope>NUCLEOTIDE SEQUENCE [LARGE SCALE GENOMIC DNA]</scope>
    <source>
        <strain evidence="2 3">SB22</strain>
    </source>
</reference>
<dbReference type="Proteomes" id="UP000019486">
    <property type="component" value="Unassembled WGS sequence"/>
</dbReference>
<dbReference type="PROSITE" id="PS50075">
    <property type="entry name" value="CARRIER"/>
    <property type="match status" value="1"/>
</dbReference>
<feature type="non-terminal residue" evidence="2">
    <location>
        <position position="1"/>
    </location>
</feature>
<dbReference type="PATRIC" id="fig|1385369.3.peg.6340"/>